<evidence type="ECO:0000313" key="4">
    <source>
        <dbReference type="Proteomes" id="UP000445144"/>
    </source>
</evidence>
<feature type="signal peptide" evidence="2">
    <location>
        <begin position="1"/>
        <end position="18"/>
    </location>
</feature>
<keyword evidence="1" id="KW-0472">Membrane</keyword>
<keyword evidence="2" id="KW-0732">Signal</keyword>
<protein>
    <recommendedName>
        <fullName evidence="5">Signal peptidase</fullName>
    </recommendedName>
</protein>
<accession>A0A6N4WZ45</accession>
<keyword evidence="1" id="KW-1133">Transmembrane helix</keyword>
<dbReference type="AlphaFoldDB" id="A0A6N4WZ45"/>
<keyword evidence="1" id="KW-0812">Transmembrane</keyword>
<keyword evidence="4" id="KW-1185">Reference proteome</keyword>
<evidence type="ECO:0000313" key="3">
    <source>
        <dbReference type="EMBL" id="CAA7193738.1"/>
    </source>
</evidence>
<organism evidence="3 4">
    <name type="scientific">Chryseobacterium potabilaquae</name>
    <dbReference type="NCBI Taxonomy" id="2675057"/>
    <lineage>
        <taxon>Bacteria</taxon>
        <taxon>Pseudomonadati</taxon>
        <taxon>Bacteroidota</taxon>
        <taxon>Flavobacteriia</taxon>
        <taxon>Flavobacteriales</taxon>
        <taxon>Weeksellaceae</taxon>
        <taxon>Chryseobacterium group</taxon>
        <taxon>Chryseobacterium</taxon>
    </lineage>
</organism>
<gene>
    <name evidence="3" type="ORF">CHRY9293_00150</name>
</gene>
<evidence type="ECO:0008006" key="5">
    <source>
        <dbReference type="Google" id="ProtNLM"/>
    </source>
</evidence>
<dbReference type="Proteomes" id="UP000445144">
    <property type="component" value="Unassembled WGS sequence"/>
</dbReference>
<dbReference type="RefSeq" id="WP_162031156.1">
    <property type="nucleotide sequence ID" value="NZ_CACVBR010000001.1"/>
</dbReference>
<sequence length="75" mass="8396">MKKMVLILSMIISISMYAQEDEVPAEPGDPAPIGMYIPALLIIGVGLTIYHAVNKNQKIGNKKWIKHEKYSNKNV</sequence>
<feature type="chain" id="PRO_5027047314" description="Signal peptidase" evidence="2">
    <location>
        <begin position="19"/>
        <end position="75"/>
    </location>
</feature>
<evidence type="ECO:0000256" key="2">
    <source>
        <dbReference type="SAM" id="SignalP"/>
    </source>
</evidence>
<dbReference type="EMBL" id="CACVBR010000001">
    <property type="protein sequence ID" value="CAA7193738.1"/>
    <property type="molecule type" value="Genomic_DNA"/>
</dbReference>
<name>A0A6N4WZ45_9FLAO</name>
<reference evidence="3 4" key="1">
    <citation type="submission" date="2020-01" db="EMBL/GenBank/DDBJ databases">
        <authorList>
            <person name="Rodrigo-Torres L."/>
            <person name="Arahal R. D."/>
            <person name="Lucena T."/>
        </authorList>
    </citation>
    <scope>NUCLEOTIDE SEQUENCE [LARGE SCALE GENOMIC DNA]</scope>
    <source>
        <strain evidence="3 4">CECT 9293</strain>
    </source>
</reference>
<evidence type="ECO:0000256" key="1">
    <source>
        <dbReference type="SAM" id="Phobius"/>
    </source>
</evidence>
<proteinExistence type="predicted"/>
<feature type="transmembrane region" description="Helical" evidence="1">
    <location>
        <begin position="34"/>
        <end position="53"/>
    </location>
</feature>